<feature type="domain" description="Ion transport" evidence="12">
    <location>
        <begin position="36"/>
        <end position="253"/>
    </location>
</feature>
<keyword evidence="3" id="KW-0633">Potassium transport</keyword>
<gene>
    <name evidence="13" type="ORF">LCGC14_0060420</name>
</gene>
<proteinExistence type="predicted"/>
<evidence type="ECO:0000256" key="11">
    <source>
        <dbReference type="SAM" id="Phobius"/>
    </source>
</evidence>
<keyword evidence="5" id="KW-0631">Potassium channel</keyword>
<dbReference type="SUPFAM" id="SSF81324">
    <property type="entry name" value="Voltage-gated potassium channels"/>
    <property type="match status" value="1"/>
</dbReference>
<keyword evidence="4 11" id="KW-0812">Transmembrane</keyword>
<feature type="transmembrane region" description="Helical" evidence="11">
    <location>
        <begin position="61"/>
        <end position="83"/>
    </location>
</feature>
<keyword evidence="9 11" id="KW-0472">Membrane</keyword>
<evidence type="ECO:0000256" key="9">
    <source>
        <dbReference type="ARBA" id="ARBA00023136"/>
    </source>
</evidence>
<evidence type="ECO:0000256" key="8">
    <source>
        <dbReference type="ARBA" id="ARBA00023065"/>
    </source>
</evidence>
<keyword evidence="7 11" id="KW-1133">Transmembrane helix</keyword>
<dbReference type="GO" id="GO:0005249">
    <property type="term" value="F:voltage-gated potassium channel activity"/>
    <property type="evidence" value="ECO:0007669"/>
    <property type="project" value="InterPro"/>
</dbReference>
<organism evidence="13">
    <name type="scientific">marine sediment metagenome</name>
    <dbReference type="NCBI Taxonomy" id="412755"/>
    <lineage>
        <taxon>unclassified sequences</taxon>
        <taxon>metagenomes</taxon>
        <taxon>ecological metagenomes</taxon>
    </lineage>
</organism>
<dbReference type="GO" id="GO:0008076">
    <property type="term" value="C:voltage-gated potassium channel complex"/>
    <property type="evidence" value="ECO:0007669"/>
    <property type="project" value="InterPro"/>
</dbReference>
<dbReference type="InterPro" id="IPR005821">
    <property type="entry name" value="Ion_trans_dom"/>
</dbReference>
<comment type="subcellular location">
    <subcellularLocation>
        <location evidence="1">Membrane</location>
        <topology evidence="1">Multi-pass membrane protein</topology>
    </subcellularLocation>
</comment>
<keyword evidence="2" id="KW-0813">Transport</keyword>
<evidence type="ECO:0000256" key="5">
    <source>
        <dbReference type="ARBA" id="ARBA00022826"/>
    </source>
</evidence>
<evidence type="ECO:0000256" key="2">
    <source>
        <dbReference type="ARBA" id="ARBA00022448"/>
    </source>
</evidence>
<feature type="transmembrane region" description="Helical" evidence="11">
    <location>
        <begin position="31"/>
        <end position="49"/>
    </location>
</feature>
<dbReference type="PRINTS" id="PR00169">
    <property type="entry name" value="KCHANNEL"/>
</dbReference>
<feature type="transmembrane region" description="Helical" evidence="11">
    <location>
        <begin position="219"/>
        <end position="247"/>
    </location>
</feature>
<dbReference type="Gene3D" id="1.10.287.70">
    <property type="match status" value="1"/>
</dbReference>
<evidence type="ECO:0000313" key="13">
    <source>
        <dbReference type="EMBL" id="KKO06858.1"/>
    </source>
</evidence>
<evidence type="ECO:0000256" key="10">
    <source>
        <dbReference type="ARBA" id="ARBA00023303"/>
    </source>
</evidence>
<reference evidence="13" key="1">
    <citation type="journal article" date="2015" name="Nature">
        <title>Complex archaea that bridge the gap between prokaryotes and eukaryotes.</title>
        <authorList>
            <person name="Spang A."/>
            <person name="Saw J.H."/>
            <person name="Jorgensen S.L."/>
            <person name="Zaremba-Niedzwiedzka K."/>
            <person name="Martijn J."/>
            <person name="Lind A.E."/>
            <person name="van Eijk R."/>
            <person name="Schleper C."/>
            <person name="Guy L."/>
            <person name="Ettema T.J."/>
        </authorList>
    </citation>
    <scope>NUCLEOTIDE SEQUENCE</scope>
</reference>
<dbReference type="InterPro" id="IPR028325">
    <property type="entry name" value="VG_K_chnl"/>
</dbReference>
<evidence type="ECO:0000256" key="4">
    <source>
        <dbReference type="ARBA" id="ARBA00022692"/>
    </source>
</evidence>
<evidence type="ECO:0000256" key="6">
    <source>
        <dbReference type="ARBA" id="ARBA00022958"/>
    </source>
</evidence>
<keyword evidence="6" id="KW-0630">Potassium</keyword>
<evidence type="ECO:0000256" key="7">
    <source>
        <dbReference type="ARBA" id="ARBA00022989"/>
    </source>
</evidence>
<feature type="transmembrane region" description="Helical" evidence="11">
    <location>
        <begin position="162"/>
        <end position="183"/>
    </location>
</feature>
<feature type="transmembrane region" description="Helical" evidence="11">
    <location>
        <begin position="103"/>
        <end position="127"/>
    </location>
</feature>
<dbReference type="AlphaFoldDB" id="A0A0F9W3R8"/>
<name>A0A0F9W3R8_9ZZZZ</name>
<dbReference type="Pfam" id="PF00520">
    <property type="entry name" value="Ion_trans"/>
    <property type="match status" value="1"/>
</dbReference>
<dbReference type="EMBL" id="LAZR01000014">
    <property type="protein sequence ID" value="KKO06858.1"/>
    <property type="molecule type" value="Genomic_DNA"/>
</dbReference>
<protein>
    <recommendedName>
        <fullName evidence="12">Ion transport domain-containing protein</fullName>
    </recommendedName>
</protein>
<evidence type="ECO:0000256" key="3">
    <source>
        <dbReference type="ARBA" id="ARBA00022538"/>
    </source>
</evidence>
<dbReference type="PANTHER" id="PTHR11537:SF254">
    <property type="entry name" value="POTASSIUM VOLTAGE-GATED CHANNEL PROTEIN SHAB"/>
    <property type="match status" value="1"/>
</dbReference>
<dbReference type="PANTHER" id="PTHR11537">
    <property type="entry name" value="VOLTAGE-GATED POTASSIUM CHANNEL"/>
    <property type="match status" value="1"/>
</dbReference>
<accession>A0A0F9W3R8</accession>
<sequence>MAGSEVRSTLRQRLYRQLYAGAWEGDGMSPVNRLVCFLVLIAASVAVLDTEVTLRDRFADIFFAIELILFVFFLVEYIARVYASGEDPQYRGFVGRLKYIVSFWALVDLLALIPFLVTLGVSDAFVLRLMRLLRLLRLARLGRFSDAIDAVLSAVGERRYELMLSLLAAMFLLVGSSSVLYLVEADAQPETFGSIPRALWWSVATLTTVGYGDVTPITALGKICAGVTAIAGIGLIAMPTGVLAAAFSDALQRKRAGAKPIRDLTIDETRDQEEKDYD</sequence>
<keyword evidence="8" id="KW-0406">Ion transport</keyword>
<keyword evidence="10" id="KW-0407">Ion channel</keyword>
<comment type="caution">
    <text evidence="13">The sequence shown here is derived from an EMBL/GenBank/DDBJ whole genome shotgun (WGS) entry which is preliminary data.</text>
</comment>
<dbReference type="GO" id="GO:0001508">
    <property type="term" value="P:action potential"/>
    <property type="evidence" value="ECO:0007669"/>
    <property type="project" value="TreeGrafter"/>
</dbReference>
<evidence type="ECO:0000259" key="12">
    <source>
        <dbReference type="Pfam" id="PF00520"/>
    </source>
</evidence>
<evidence type="ECO:0000256" key="1">
    <source>
        <dbReference type="ARBA" id="ARBA00004141"/>
    </source>
</evidence>